<dbReference type="Proteomes" id="UP000246702">
    <property type="component" value="Unassembled WGS sequence"/>
</dbReference>
<evidence type="ECO:0008006" key="3">
    <source>
        <dbReference type="Google" id="ProtNLM"/>
    </source>
</evidence>
<protein>
    <recommendedName>
        <fullName evidence="3">Zinc finger PHD-type domain-containing protein</fullName>
    </recommendedName>
</protein>
<keyword evidence="2" id="KW-1185">Reference proteome</keyword>
<dbReference type="AlphaFoldDB" id="A0A317V7Q9"/>
<dbReference type="EMBL" id="MSFK01000043">
    <property type="protein sequence ID" value="PWY69007.1"/>
    <property type="molecule type" value="Genomic_DNA"/>
</dbReference>
<dbReference type="InterPro" id="IPR013083">
    <property type="entry name" value="Znf_RING/FYVE/PHD"/>
</dbReference>
<reference evidence="1 2" key="1">
    <citation type="submission" date="2016-12" db="EMBL/GenBank/DDBJ databases">
        <title>The genomes of Aspergillus section Nigri reveals drivers in fungal speciation.</title>
        <authorList>
            <consortium name="DOE Joint Genome Institute"/>
            <person name="Vesth T.C."/>
            <person name="Nybo J."/>
            <person name="Theobald S."/>
            <person name="Brandl J."/>
            <person name="Frisvad J.C."/>
            <person name="Nielsen K.F."/>
            <person name="Lyhne E.K."/>
            <person name="Kogle M.E."/>
            <person name="Kuo A."/>
            <person name="Riley R."/>
            <person name="Clum A."/>
            <person name="Nolan M."/>
            <person name="Lipzen A."/>
            <person name="Salamov A."/>
            <person name="Henrissat B."/>
            <person name="Wiebenga A."/>
            <person name="De Vries R.P."/>
            <person name="Grigoriev I.V."/>
            <person name="Mortensen U.H."/>
            <person name="Andersen M.R."/>
            <person name="Baker S.E."/>
        </authorList>
    </citation>
    <scope>NUCLEOTIDE SEQUENCE [LARGE SCALE GENOMIC DNA]</scope>
    <source>
        <strain evidence="1 2">CBS 115572</strain>
    </source>
</reference>
<dbReference type="GeneID" id="37108876"/>
<name>A0A317V7Q9_9EURO</name>
<gene>
    <name evidence="1" type="ORF">BO94DRAFT_299930</name>
</gene>
<proteinExistence type="predicted"/>
<dbReference type="Gene3D" id="3.30.40.10">
    <property type="entry name" value="Zinc/RING finger domain, C3HC4 (zinc finger)"/>
    <property type="match status" value="1"/>
</dbReference>
<dbReference type="SUPFAM" id="SSF57903">
    <property type="entry name" value="FYVE/PHD zinc finger"/>
    <property type="match status" value="1"/>
</dbReference>
<evidence type="ECO:0000313" key="2">
    <source>
        <dbReference type="Proteomes" id="UP000246702"/>
    </source>
</evidence>
<dbReference type="OrthoDB" id="1928087at2759"/>
<dbReference type="RefSeq" id="XP_025462322.1">
    <property type="nucleotide sequence ID" value="XM_025606733.1"/>
</dbReference>
<organism evidence="1 2">
    <name type="scientific">Aspergillus sclerotioniger CBS 115572</name>
    <dbReference type="NCBI Taxonomy" id="1450535"/>
    <lineage>
        <taxon>Eukaryota</taxon>
        <taxon>Fungi</taxon>
        <taxon>Dikarya</taxon>
        <taxon>Ascomycota</taxon>
        <taxon>Pezizomycotina</taxon>
        <taxon>Eurotiomycetes</taxon>
        <taxon>Eurotiomycetidae</taxon>
        <taxon>Eurotiales</taxon>
        <taxon>Aspergillaceae</taxon>
        <taxon>Aspergillus</taxon>
        <taxon>Aspergillus subgen. Circumdati</taxon>
    </lineage>
</organism>
<sequence>MNLCGISDEAINYALAQPPIDALDDCPIPSNVTSDGPLPAQLFNLGLSSPEPMHEVQEQFFKDFKSHWQIYVDDPRTWNYDTGVFQALTMDLLRLAAWDFEAARECKPRRTNESLPTPTWNYPKEGIYWFHEHLIVLQDDIASQTAKNRAIERAKLYLNEFHPRKQAVRVIVISLRHIAFLHVCSDGFSSTKTMELLTSTSSEECMPGFRALAQVLTSPYGTHTRVNESWKRVIPPELLDLMICELEPRDTIAFAQASPAMERSYYRNCTVSQFNFQVKQFGSSIPCCGKKTDIPLICCSECLAWYHLTCGYAPAIVPPENYICRKCELAPTALLIRIPKGCTVQPDGCGKVFPLTPWFDWNPDQDWTILFNGECSGLEYCLARMTW</sequence>
<comment type="caution">
    <text evidence="1">The sequence shown here is derived from an EMBL/GenBank/DDBJ whole genome shotgun (WGS) entry which is preliminary data.</text>
</comment>
<dbReference type="InterPro" id="IPR011011">
    <property type="entry name" value="Znf_FYVE_PHD"/>
</dbReference>
<accession>A0A317V7Q9</accession>
<evidence type="ECO:0000313" key="1">
    <source>
        <dbReference type="EMBL" id="PWY69007.1"/>
    </source>
</evidence>